<dbReference type="InterPro" id="IPR011333">
    <property type="entry name" value="SKP1/BTB/POZ_sf"/>
</dbReference>
<evidence type="ECO:0000313" key="5">
    <source>
        <dbReference type="Proteomes" id="UP001202328"/>
    </source>
</evidence>
<dbReference type="InterPro" id="IPR011044">
    <property type="entry name" value="Quino_amine_DH_bsu"/>
</dbReference>
<evidence type="ECO:0000256" key="1">
    <source>
        <dbReference type="ARBA" id="ARBA00004906"/>
    </source>
</evidence>
<dbReference type="Gene3D" id="3.30.710.10">
    <property type="entry name" value="Potassium Channel Kv1.1, Chain A"/>
    <property type="match status" value="1"/>
</dbReference>
<reference evidence="4" key="1">
    <citation type="submission" date="2022-04" db="EMBL/GenBank/DDBJ databases">
        <title>A functionally conserved STORR gene fusion in Papaver species that diverged 16.8 million years ago.</title>
        <authorList>
            <person name="Catania T."/>
        </authorList>
    </citation>
    <scope>NUCLEOTIDE SEQUENCE</scope>
    <source>
        <strain evidence="4">S-188037</strain>
    </source>
</reference>
<dbReference type="InterPro" id="IPR003131">
    <property type="entry name" value="T1-type_BTB"/>
</dbReference>
<gene>
    <name evidence="4" type="ORF">MKW98_028091</name>
</gene>
<evidence type="ECO:0000259" key="2">
    <source>
        <dbReference type="Pfam" id="PF02214"/>
    </source>
</evidence>
<feature type="domain" description="At2g24240-like C-terminal beta-propeller" evidence="3">
    <location>
        <begin position="101"/>
        <end position="235"/>
    </location>
</feature>
<evidence type="ECO:0000259" key="3">
    <source>
        <dbReference type="Pfam" id="PF25279"/>
    </source>
</evidence>
<dbReference type="InterPro" id="IPR015943">
    <property type="entry name" value="WD40/YVTN_repeat-like_dom_sf"/>
</dbReference>
<sequence>MQTDKVRVNVRGKIFEITAATFETARRNSVFGEYFIDRNPDCFCVLLDLFGTCELHVPPNIPEKLLYREGHYYGLLDHVKTAKWGTFDSNRLRLTGTVSGQAPNYCIAIRASPDGGCAVSHGGIVRVYDWMLEEHPPMNLDYQSINDIGWIDSENIVISSCQSPSKVNGGMGHFSSSTCDLRHRYDLNYENYAKIFTARAICFNSDSKIFASCKGSGDGGIGVWDQVTGKQIDFFLFIRWFSSWRC</sequence>
<dbReference type="GO" id="GO:0051260">
    <property type="term" value="P:protein homooligomerization"/>
    <property type="evidence" value="ECO:0007669"/>
    <property type="project" value="InterPro"/>
</dbReference>
<evidence type="ECO:0008006" key="6">
    <source>
        <dbReference type="Google" id="ProtNLM"/>
    </source>
</evidence>
<dbReference type="PANTHER" id="PTHR14499">
    <property type="entry name" value="POTASSIUM CHANNEL TETRAMERIZATION DOMAIN-CONTAINING"/>
    <property type="match status" value="1"/>
</dbReference>
<feature type="domain" description="Potassium channel tetramerisation-type BTB" evidence="2">
    <location>
        <begin position="26"/>
        <end position="78"/>
    </location>
</feature>
<dbReference type="Pfam" id="PF25279">
    <property type="entry name" value="Beta_prop_At2g24240"/>
    <property type="match status" value="1"/>
</dbReference>
<dbReference type="Gene3D" id="2.130.10.10">
    <property type="entry name" value="YVTN repeat-like/Quinoprotein amine dehydrogenase"/>
    <property type="match status" value="1"/>
</dbReference>
<protein>
    <recommendedName>
        <fullName evidence="6">BTB/POZ domain-containing protein</fullName>
    </recommendedName>
</protein>
<dbReference type="SUPFAM" id="SSF54695">
    <property type="entry name" value="POZ domain"/>
    <property type="match status" value="1"/>
</dbReference>
<dbReference type="PANTHER" id="PTHR14499:SF116">
    <property type="entry name" value="OSJNBA0029H02.24 PROTEIN"/>
    <property type="match status" value="1"/>
</dbReference>
<dbReference type="SUPFAM" id="SSF50969">
    <property type="entry name" value="YVTN repeat-like/Quinoprotein amine dehydrogenase"/>
    <property type="match status" value="1"/>
</dbReference>
<dbReference type="InterPro" id="IPR057441">
    <property type="entry name" value="Beta_prop_At2g24240"/>
</dbReference>
<proteinExistence type="predicted"/>
<name>A0AAD4SY09_9MAGN</name>
<accession>A0AAD4SY09</accession>
<dbReference type="Proteomes" id="UP001202328">
    <property type="component" value="Unassembled WGS sequence"/>
</dbReference>
<comment type="pathway">
    <text evidence="1">Protein modification; protein ubiquitination.</text>
</comment>
<comment type="caution">
    <text evidence="4">The sequence shown here is derived from an EMBL/GenBank/DDBJ whole genome shotgun (WGS) entry which is preliminary data.</text>
</comment>
<dbReference type="AlphaFoldDB" id="A0AAD4SY09"/>
<organism evidence="4 5">
    <name type="scientific">Papaver atlanticum</name>
    <dbReference type="NCBI Taxonomy" id="357466"/>
    <lineage>
        <taxon>Eukaryota</taxon>
        <taxon>Viridiplantae</taxon>
        <taxon>Streptophyta</taxon>
        <taxon>Embryophyta</taxon>
        <taxon>Tracheophyta</taxon>
        <taxon>Spermatophyta</taxon>
        <taxon>Magnoliopsida</taxon>
        <taxon>Ranunculales</taxon>
        <taxon>Papaveraceae</taxon>
        <taxon>Papaveroideae</taxon>
        <taxon>Papaver</taxon>
    </lineage>
</organism>
<keyword evidence="5" id="KW-1185">Reference proteome</keyword>
<evidence type="ECO:0000313" key="4">
    <source>
        <dbReference type="EMBL" id="KAI3925955.1"/>
    </source>
</evidence>
<dbReference type="EMBL" id="JAJJMB010008071">
    <property type="protein sequence ID" value="KAI3925955.1"/>
    <property type="molecule type" value="Genomic_DNA"/>
</dbReference>
<dbReference type="Pfam" id="PF02214">
    <property type="entry name" value="BTB_2"/>
    <property type="match status" value="1"/>
</dbReference>